<dbReference type="RefSeq" id="WP_057572914.1">
    <property type="nucleotide sequence ID" value="NZ_CZAB01000078.1"/>
</dbReference>
<dbReference type="InterPro" id="IPR002797">
    <property type="entry name" value="Polysacc_synth"/>
</dbReference>
<evidence type="ECO:0000256" key="3">
    <source>
        <dbReference type="ARBA" id="ARBA00022692"/>
    </source>
</evidence>
<feature type="transmembrane region" description="Helical" evidence="6">
    <location>
        <begin position="46"/>
        <end position="66"/>
    </location>
</feature>
<dbReference type="PANTHER" id="PTHR30250:SF11">
    <property type="entry name" value="O-ANTIGEN TRANSPORTER-RELATED"/>
    <property type="match status" value="1"/>
</dbReference>
<accession>A0A174TAZ7</accession>
<keyword evidence="5 6" id="KW-0472">Membrane</keyword>
<feature type="transmembrane region" description="Helical" evidence="6">
    <location>
        <begin position="353"/>
        <end position="371"/>
    </location>
</feature>
<feature type="transmembrane region" description="Helical" evidence="6">
    <location>
        <begin position="112"/>
        <end position="128"/>
    </location>
</feature>
<dbReference type="InterPro" id="IPR050833">
    <property type="entry name" value="Poly_Biosynth_Transport"/>
</dbReference>
<keyword evidence="4 6" id="KW-1133">Transmembrane helix</keyword>
<evidence type="ECO:0000256" key="4">
    <source>
        <dbReference type="ARBA" id="ARBA00022989"/>
    </source>
</evidence>
<feature type="transmembrane region" description="Helical" evidence="6">
    <location>
        <begin position="320"/>
        <end position="341"/>
    </location>
</feature>
<evidence type="ECO:0000313" key="8">
    <source>
        <dbReference type="Proteomes" id="UP000095512"/>
    </source>
</evidence>
<dbReference type="GO" id="GO:0005886">
    <property type="term" value="C:plasma membrane"/>
    <property type="evidence" value="ECO:0007669"/>
    <property type="project" value="UniProtKB-SubCell"/>
</dbReference>
<organism evidence="7 8">
    <name type="scientific">Enterocloster clostridioformis</name>
    <dbReference type="NCBI Taxonomy" id="1531"/>
    <lineage>
        <taxon>Bacteria</taxon>
        <taxon>Bacillati</taxon>
        <taxon>Bacillota</taxon>
        <taxon>Clostridia</taxon>
        <taxon>Lachnospirales</taxon>
        <taxon>Lachnospiraceae</taxon>
        <taxon>Enterocloster</taxon>
    </lineage>
</organism>
<feature type="transmembrane region" description="Helical" evidence="6">
    <location>
        <begin position="140"/>
        <end position="163"/>
    </location>
</feature>
<dbReference type="PANTHER" id="PTHR30250">
    <property type="entry name" value="PST FAMILY PREDICTED COLANIC ACID TRANSPORTER"/>
    <property type="match status" value="1"/>
</dbReference>
<dbReference type="EMBL" id="CZAB01000078">
    <property type="protein sequence ID" value="CUQ04875.1"/>
    <property type="molecule type" value="Genomic_DNA"/>
</dbReference>
<feature type="transmembrane region" description="Helical" evidence="6">
    <location>
        <begin position="12"/>
        <end position="34"/>
    </location>
</feature>
<evidence type="ECO:0000313" key="7">
    <source>
        <dbReference type="EMBL" id="CUQ04875.1"/>
    </source>
</evidence>
<evidence type="ECO:0000256" key="1">
    <source>
        <dbReference type="ARBA" id="ARBA00004651"/>
    </source>
</evidence>
<dbReference type="Pfam" id="PF01943">
    <property type="entry name" value="Polysacc_synt"/>
    <property type="match status" value="1"/>
</dbReference>
<evidence type="ECO:0000256" key="6">
    <source>
        <dbReference type="SAM" id="Phobius"/>
    </source>
</evidence>
<evidence type="ECO:0000256" key="2">
    <source>
        <dbReference type="ARBA" id="ARBA00022475"/>
    </source>
</evidence>
<comment type="subcellular location">
    <subcellularLocation>
        <location evidence="1">Cell membrane</location>
        <topology evidence="1">Multi-pass membrane protein</topology>
    </subcellularLocation>
</comment>
<protein>
    <submittedName>
        <fullName evidence="7">Membrane protein involved in the export of O-antigen and teichoic acid</fullName>
    </submittedName>
</protein>
<feature type="transmembrane region" description="Helical" evidence="6">
    <location>
        <begin position="86"/>
        <end position="106"/>
    </location>
</feature>
<feature type="transmembrane region" description="Helical" evidence="6">
    <location>
        <begin position="286"/>
        <end position="308"/>
    </location>
</feature>
<dbReference type="AlphaFoldDB" id="A0A174TAZ7"/>
<sequence length="465" mass="52612">MKKTSLMKNTLLLSIGTMMTKGINLLMIPLFSRWLSTEDYGMFDLFVTYVSLLIPFISLSSADAFFRFSVDTDNEEEKKRYISSGLLIYCCNLIFIAVIMICIHFIFKWEMAIPFLALLVAEVAMNYLQGVLRALKKLNIYSFANVFATIGIMLGVFTLVYIFGFGLKGMVYGYAFGYAFGVVIMIASSKCWKYISINKASLGTCKELVSYSFPLIPNNICWWIINVSDRTIINVFLGPVSNGIYAIANKIPNFCASIFGVFNISWQETAVEVLDSEGRNRYYNSVYNSTISTMISLCGGLLSLNYFLFNYIFDMRYFDARLYCPLLITAVIFSSLTLYFGGLQISFKRPKENGITTIIGAVVNVSVHMLLVKSVGLYAAALSTIASNLVICILRYIRLKKEIPFSLGTDTKLYMLYYIYMFVSCYFIDKLWTACINLLIACIMFLLINRTFLATAVSKVKAIKH</sequence>
<reference evidence="7 8" key="1">
    <citation type="submission" date="2015-09" db="EMBL/GenBank/DDBJ databases">
        <authorList>
            <consortium name="Pathogen Informatics"/>
        </authorList>
    </citation>
    <scope>NUCLEOTIDE SEQUENCE [LARGE SCALE GENOMIC DNA]</scope>
    <source>
        <strain evidence="7 8">2789STDY5834865</strain>
    </source>
</reference>
<feature type="transmembrane region" description="Helical" evidence="6">
    <location>
        <begin position="418"/>
        <end position="448"/>
    </location>
</feature>
<feature type="transmembrane region" description="Helical" evidence="6">
    <location>
        <begin position="377"/>
        <end position="397"/>
    </location>
</feature>
<gene>
    <name evidence="7" type="ORF">ERS852480_04725</name>
</gene>
<feature type="transmembrane region" description="Helical" evidence="6">
    <location>
        <begin position="169"/>
        <end position="187"/>
    </location>
</feature>
<evidence type="ECO:0000256" key="5">
    <source>
        <dbReference type="ARBA" id="ARBA00023136"/>
    </source>
</evidence>
<keyword evidence="2" id="KW-1003">Cell membrane</keyword>
<dbReference type="Proteomes" id="UP000095512">
    <property type="component" value="Unassembled WGS sequence"/>
</dbReference>
<name>A0A174TAZ7_9FIRM</name>
<keyword evidence="3 6" id="KW-0812">Transmembrane</keyword>
<proteinExistence type="predicted"/>